<gene>
    <name evidence="1" type="ORF">F6X38_09785</name>
</gene>
<keyword evidence="2" id="KW-1185">Reference proteome</keyword>
<dbReference type="PROSITE" id="PS51318">
    <property type="entry name" value="TAT"/>
    <property type="match status" value="1"/>
</dbReference>
<comment type="caution">
    <text evidence="1">The sequence shown here is derived from an EMBL/GenBank/DDBJ whole genome shotgun (WGS) entry which is preliminary data.</text>
</comment>
<name>A0A7V7PPX0_9HYPH</name>
<evidence type="ECO:0000313" key="2">
    <source>
        <dbReference type="Proteomes" id="UP000432089"/>
    </source>
</evidence>
<dbReference type="Proteomes" id="UP000432089">
    <property type="component" value="Unassembled WGS sequence"/>
</dbReference>
<dbReference type="EMBL" id="VZDO01000006">
    <property type="protein sequence ID" value="KAB0680090.1"/>
    <property type="molecule type" value="Genomic_DNA"/>
</dbReference>
<evidence type="ECO:0000313" key="1">
    <source>
        <dbReference type="EMBL" id="KAB0680090.1"/>
    </source>
</evidence>
<sequence>MLNRRRFIATAVPATATAALGVRVALSAEQADTAKLDALLVAYMAEAKEARRLGAAWDAATAALPEWARSGPEFLSWDGTKCGDKVPWPEVAELPDPSGQRGVYRRIRPSLRKIWEDAQHPMFMPGPTSVRYSPEHKDLRQLPATEFDKLRRRRARLETFKRMRVLIARLREQKAERAKVGLPMIGKALDDNYDRRWAIRETIMAEASGTSPQDIAVLALFEYHDEGDRFPRDLLRRLVPSLTGLLRTVVDDMLAHEWGDDANTLLQGGPGGLA</sequence>
<accession>A0A7V7PPX0</accession>
<reference evidence="1 2" key="1">
    <citation type="submission" date="2019-09" db="EMBL/GenBank/DDBJ databases">
        <title>YIM 132180 draft genome.</title>
        <authorList>
            <person name="Zhang K."/>
        </authorList>
    </citation>
    <scope>NUCLEOTIDE SEQUENCE [LARGE SCALE GENOMIC DNA]</scope>
    <source>
        <strain evidence="1 2">YIM 132180</strain>
    </source>
</reference>
<dbReference type="InterPro" id="IPR006311">
    <property type="entry name" value="TAT_signal"/>
</dbReference>
<dbReference type="RefSeq" id="WP_150969545.1">
    <property type="nucleotide sequence ID" value="NZ_VZDO01000006.1"/>
</dbReference>
<dbReference type="AlphaFoldDB" id="A0A7V7PPX0"/>
<organism evidence="1 2">
    <name type="scientific">Plantimonas leprariae</name>
    <dbReference type="NCBI Taxonomy" id="2615207"/>
    <lineage>
        <taxon>Bacteria</taxon>
        <taxon>Pseudomonadati</taxon>
        <taxon>Pseudomonadota</taxon>
        <taxon>Alphaproteobacteria</taxon>
        <taxon>Hyphomicrobiales</taxon>
        <taxon>Aurantimonadaceae</taxon>
        <taxon>Plantimonas</taxon>
    </lineage>
</organism>
<proteinExistence type="predicted"/>
<protein>
    <submittedName>
        <fullName evidence="1">Uncharacterized protein</fullName>
    </submittedName>
</protein>